<accession>A0AAV4ECA9</accession>
<organism evidence="1 2">
    <name type="scientific">Elysia marginata</name>
    <dbReference type="NCBI Taxonomy" id="1093978"/>
    <lineage>
        <taxon>Eukaryota</taxon>
        <taxon>Metazoa</taxon>
        <taxon>Spiralia</taxon>
        <taxon>Lophotrochozoa</taxon>
        <taxon>Mollusca</taxon>
        <taxon>Gastropoda</taxon>
        <taxon>Heterobranchia</taxon>
        <taxon>Euthyneura</taxon>
        <taxon>Panpulmonata</taxon>
        <taxon>Sacoglossa</taxon>
        <taxon>Placobranchoidea</taxon>
        <taxon>Plakobranchidae</taxon>
        <taxon>Elysia</taxon>
    </lineage>
</organism>
<protein>
    <submittedName>
        <fullName evidence="1">Uncharacterized protein</fullName>
    </submittedName>
</protein>
<evidence type="ECO:0000313" key="1">
    <source>
        <dbReference type="EMBL" id="GFR58306.1"/>
    </source>
</evidence>
<gene>
    <name evidence="1" type="ORF">ElyMa_001765200</name>
</gene>
<proteinExistence type="predicted"/>
<evidence type="ECO:0000313" key="2">
    <source>
        <dbReference type="Proteomes" id="UP000762676"/>
    </source>
</evidence>
<dbReference type="EMBL" id="BMAT01003598">
    <property type="protein sequence ID" value="GFR58306.1"/>
    <property type="molecule type" value="Genomic_DNA"/>
</dbReference>
<reference evidence="1 2" key="1">
    <citation type="journal article" date="2021" name="Elife">
        <title>Chloroplast acquisition without the gene transfer in kleptoplastic sea slugs, Plakobranchus ocellatus.</title>
        <authorList>
            <person name="Maeda T."/>
            <person name="Takahashi S."/>
            <person name="Yoshida T."/>
            <person name="Shimamura S."/>
            <person name="Takaki Y."/>
            <person name="Nagai Y."/>
            <person name="Toyoda A."/>
            <person name="Suzuki Y."/>
            <person name="Arimoto A."/>
            <person name="Ishii H."/>
            <person name="Satoh N."/>
            <person name="Nishiyama T."/>
            <person name="Hasebe M."/>
            <person name="Maruyama T."/>
            <person name="Minagawa J."/>
            <person name="Obokata J."/>
            <person name="Shigenobu S."/>
        </authorList>
    </citation>
    <scope>NUCLEOTIDE SEQUENCE [LARGE SCALE GENOMIC DNA]</scope>
</reference>
<keyword evidence="2" id="KW-1185">Reference proteome</keyword>
<sequence length="265" mass="28813">MHSNTQVNCQAWTADLGVPGVPQTQHEIPASPYLSSNHQGRYSVRQADRCAKFVQQYKCLRDQHPRITGCRIGTSDRLDIPPGRPSSRWPRLVEASGATLRDNARPERGKRWNRKTQHFRPVSSSGVGFVITSLSRINNVSGYRKINALNTKVFNSLAKNASLAEINVCLSCRACDTSQVWTLADMAQVSVLPPDAVMSGHSLQPPDGKRYKISGVGEGGQRPPSPAPAPNRVLVCVDCVVNSSTSSVLCLVIIAFALSDILLGL</sequence>
<name>A0AAV4ECA9_9GAST</name>
<dbReference type="AlphaFoldDB" id="A0AAV4ECA9"/>
<dbReference type="Proteomes" id="UP000762676">
    <property type="component" value="Unassembled WGS sequence"/>
</dbReference>
<comment type="caution">
    <text evidence="1">The sequence shown here is derived from an EMBL/GenBank/DDBJ whole genome shotgun (WGS) entry which is preliminary data.</text>
</comment>